<sequence length="96" mass="10951">MKIKIKMFLTCKGNEEGNKNIWYFDNGASNHICGYKDLFMKLDKTVGDVSFGDLSTILIKGKGTIMILSKDGDKKYIHDVYYAYALKTNVTSQKPW</sequence>
<name>A0A9R1V0B1_LACSA</name>
<evidence type="ECO:0000313" key="3">
    <source>
        <dbReference type="Proteomes" id="UP000235145"/>
    </source>
</evidence>
<proteinExistence type="predicted"/>
<evidence type="ECO:0000313" key="2">
    <source>
        <dbReference type="EMBL" id="KAJ0196023.1"/>
    </source>
</evidence>
<comment type="caution">
    <text evidence="2">The sequence shown here is derived from an EMBL/GenBank/DDBJ whole genome shotgun (WGS) entry which is preliminary data.</text>
</comment>
<dbReference type="EMBL" id="NBSK02000007">
    <property type="protein sequence ID" value="KAJ0196023.1"/>
    <property type="molecule type" value="Genomic_DNA"/>
</dbReference>
<dbReference type="InterPro" id="IPR054722">
    <property type="entry name" value="PolX-like_BBD"/>
</dbReference>
<organism evidence="2 3">
    <name type="scientific">Lactuca sativa</name>
    <name type="common">Garden lettuce</name>
    <dbReference type="NCBI Taxonomy" id="4236"/>
    <lineage>
        <taxon>Eukaryota</taxon>
        <taxon>Viridiplantae</taxon>
        <taxon>Streptophyta</taxon>
        <taxon>Embryophyta</taxon>
        <taxon>Tracheophyta</taxon>
        <taxon>Spermatophyta</taxon>
        <taxon>Magnoliopsida</taxon>
        <taxon>eudicotyledons</taxon>
        <taxon>Gunneridae</taxon>
        <taxon>Pentapetalae</taxon>
        <taxon>asterids</taxon>
        <taxon>campanulids</taxon>
        <taxon>Asterales</taxon>
        <taxon>Asteraceae</taxon>
        <taxon>Cichorioideae</taxon>
        <taxon>Cichorieae</taxon>
        <taxon>Lactucinae</taxon>
        <taxon>Lactuca</taxon>
    </lineage>
</organism>
<feature type="domain" description="Retrovirus-related Pol polyprotein from transposon TNT 1-94-like beta-barrel" evidence="1">
    <location>
        <begin position="22"/>
        <end position="92"/>
    </location>
</feature>
<dbReference type="Pfam" id="PF22936">
    <property type="entry name" value="Pol_BBD"/>
    <property type="match status" value="1"/>
</dbReference>
<protein>
    <recommendedName>
        <fullName evidence="1">Retrovirus-related Pol polyprotein from transposon TNT 1-94-like beta-barrel domain-containing protein</fullName>
    </recommendedName>
</protein>
<dbReference type="Proteomes" id="UP000235145">
    <property type="component" value="Unassembled WGS sequence"/>
</dbReference>
<dbReference type="AlphaFoldDB" id="A0A9R1V0B1"/>
<reference evidence="2 3" key="1">
    <citation type="journal article" date="2017" name="Nat. Commun.">
        <title>Genome assembly with in vitro proximity ligation data and whole-genome triplication in lettuce.</title>
        <authorList>
            <person name="Reyes-Chin-Wo S."/>
            <person name="Wang Z."/>
            <person name="Yang X."/>
            <person name="Kozik A."/>
            <person name="Arikit S."/>
            <person name="Song C."/>
            <person name="Xia L."/>
            <person name="Froenicke L."/>
            <person name="Lavelle D.O."/>
            <person name="Truco M.J."/>
            <person name="Xia R."/>
            <person name="Zhu S."/>
            <person name="Xu C."/>
            <person name="Xu H."/>
            <person name="Xu X."/>
            <person name="Cox K."/>
            <person name="Korf I."/>
            <person name="Meyers B.C."/>
            <person name="Michelmore R.W."/>
        </authorList>
    </citation>
    <scope>NUCLEOTIDE SEQUENCE [LARGE SCALE GENOMIC DNA]</scope>
    <source>
        <strain evidence="3">cv. Salinas</strain>
        <tissue evidence="2">Seedlings</tissue>
    </source>
</reference>
<accession>A0A9R1V0B1</accession>
<evidence type="ECO:0000259" key="1">
    <source>
        <dbReference type="Pfam" id="PF22936"/>
    </source>
</evidence>
<keyword evidence="3" id="KW-1185">Reference proteome</keyword>
<gene>
    <name evidence="2" type="ORF">LSAT_V11C700348380</name>
</gene>